<dbReference type="RefSeq" id="YP_010781225.1">
    <property type="nucleotide sequence ID" value="NC_075038.1"/>
</dbReference>
<organism evidence="2">
    <name type="scientific">Tupanvirus deep ocean</name>
    <dbReference type="NCBI Taxonomy" id="2126984"/>
    <lineage>
        <taxon>Viruses</taxon>
        <taxon>Varidnaviria</taxon>
        <taxon>Bamfordvirae</taxon>
        <taxon>Nucleocytoviricota</taxon>
        <taxon>Megaviricetes</taxon>
        <taxon>Imitervirales</taxon>
        <taxon>Mimiviridae</taxon>
        <taxon>Megamimivirinae</taxon>
        <taxon>Tupanvirus</taxon>
        <taxon>Tupanvirus altamarinense</taxon>
    </lineage>
</organism>
<evidence type="ECO:0000313" key="2">
    <source>
        <dbReference type="EMBL" id="QKU34587.1"/>
    </source>
</evidence>
<dbReference type="PROSITE" id="PS51154">
    <property type="entry name" value="MACRO"/>
    <property type="match status" value="1"/>
</dbReference>
<feature type="domain" description="Macro" evidence="1">
    <location>
        <begin position="20"/>
        <end position="190"/>
    </location>
</feature>
<dbReference type="KEGG" id="vg:80517916"/>
<dbReference type="GeneID" id="80517916"/>
<sequence length="190" mass="21160">MLFIHHIIFFDSDSEIIDTYKNILINTIIDGNLSFENGDFENMLGKKKIHIAISPANSRLSMTGGIDKTYADLFPNIENSLRNKMIEKKYATSDIEYKGTNYILPLGKVVIAETGNKYCHFIMASPTMDMPRDISGSDNVYLCMKTIIKKLCLIKEPIIVACPCLGTGIGNMTAEQSAQQIKKAIKDVIG</sequence>
<reference evidence="2" key="1">
    <citation type="submission" date="2017-06" db="EMBL/GenBank/DDBJ databases">
        <authorList>
            <person name="Assis F.L."/>
            <person name="Abrahao J.S."/>
            <person name="Silva L."/>
            <person name="Khalil J.B."/>
            <person name="Rodrigues R."/>
            <person name="Silva L.S."/>
            <person name="Boratto P."/>
            <person name="Andrade M."/>
            <person name="Kroon E.G."/>
            <person name="Ribeiro B."/>
            <person name="Bergier I."/>
            <person name="Seligmann H."/>
            <person name="Ghigo E."/>
            <person name="Colson P."/>
            <person name="Levasseur A."/>
            <person name="Raoult D."/>
            <person name="Scola B.L."/>
        </authorList>
    </citation>
    <scope>NUCLEOTIDE SEQUENCE</scope>
    <source>
        <strain evidence="2">Deep ocean</strain>
    </source>
</reference>
<evidence type="ECO:0000259" key="1">
    <source>
        <dbReference type="PROSITE" id="PS51154"/>
    </source>
</evidence>
<protein>
    <submittedName>
        <fullName evidence="2">Macro domain containing protein</fullName>
    </submittedName>
</protein>
<dbReference type="InterPro" id="IPR002589">
    <property type="entry name" value="Macro_dom"/>
</dbReference>
<dbReference type="Gene3D" id="3.40.220.10">
    <property type="entry name" value="Leucine Aminopeptidase, subunit E, domain 1"/>
    <property type="match status" value="1"/>
</dbReference>
<dbReference type="SUPFAM" id="SSF52949">
    <property type="entry name" value="Macro domain-like"/>
    <property type="match status" value="1"/>
</dbReference>
<dbReference type="EMBL" id="MF405918">
    <property type="protein sequence ID" value="QKU34587.1"/>
    <property type="molecule type" value="Genomic_DNA"/>
</dbReference>
<dbReference type="InterPro" id="IPR043472">
    <property type="entry name" value="Macro_dom-like"/>
</dbReference>
<accession>A0A6N1NNZ0</accession>
<dbReference type="Pfam" id="PF01661">
    <property type="entry name" value="Macro"/>
    <property type="match status" value="1"/>
</dbReference>
<proteinExistence type="predicted"/>
<reference evidence="2" key="2">
    <citation type="journal article" date="2018" name="Nat. Commun.">
        <title>Tailed giant Tupanvirus possesses the most complete translational apparatus of the known virosphere.</title>
        <authorList>
            <person name="Abrahao J."/>
            <person name="Silva L."/>
            <person name="Silva L.S."/>
            <person name="Khalil J.Y.B."/>
            <person name="Rodrigues R."/>
            <person name="Arantes T."/>
            <person name="Assis F."/>
            <person name="Boratto P."/>
            <person name="Andrade M."/>
            <person name="Kroon E.G."/>
            <person name="Ribeiro B."/>
            <person name="Bergier I."/>
            <person name="Seligmann H."/>
            <person name="Ghigo E."/>
            <person name="Colson P."/>
            <person name="Levasseur A."/>
            <person name="Kroemer G."/>
            <person name="Raoult D."/>
            <person name="La Scola B."/>
        </authorList>
    </citation>
    <scope>NUCLEOTIDE SEQUENCE [LARGE SCALE GENOMIC DNA]</scope>
    <source>
        <strain evidence="2">Deep ocean</strain>
    </source>
</reference>
<name>A0A6N1NNZ0_9VIRU</name>